<evidence type="ECO:0000313" key="2">
    <source>
        <dbReference type="Proteomes" id="UP000254191"/>
    </source>
</evidence>
<accession>A0A379GCP5</accession>
<organism evidence="1 2">
    <name type="scientific">Proteus mirabilis</name>
    <dbReference type="NCBI Taxonomy" id="584"/>
    <lineage>
        <taxon>Bacteria</taxon>
        <taxon>Pseudomonadati</taxon>
        <taxon>Pseudomonadota</taxon>
        <taxon>Gammaproteobacteria</taxon>
        <taxon>Enterobacterales</taxon>
        <taxon>Morganellaceae</taxon>
        <taxon>Proteus</taxon>
    </lineage>
</organism>
<dbReference type="EMBL" id="UGTS01000005">
    <property type="protein sequence ID" value="SUC38745.1"/>
    <property type="molecule type" value="Genomic_DNA"/>
</dbReference>
<dbReference type="AlphaFoldDB" id="A0A379GCP5"/>
<proteinExistence type="predicted"/>
<name>A0A379GCP5_PROMI</name>
<dbReference type="RefSeq" id="WP_286444658.1">
    <property type="nucleotide sequence ID" value="NZ_JAPZVU010000001.1"/>
</dbReference>
<sequence>MSIASSYDICHIVKNKVKNKLDLFLHTNKYLNQLRSEIVSLKNSNNTPDSLNINKQPLIGKGLSEIEKILNLLIGYLIRKIKIYNNIKEI</sequence>
<protein>
    <submittedName>
        <fullName evidence="1">Uncharacterized protein</fullName>
    </submittedName>
</protein>
<gene>
    <name evidence="1" type="ORF">NCTC11938_03016</name>
</gene>
<reference evidence="1 2" key="1">
    <citation type="submission" date="2018-06" db="EMBL/GenBank/DDBJ databases">
        <authorList>
            <consortium name="Pathogen Informatics"/>
            <person name="Doyle S."/>
        </authorList>
    </citation>
    <scope>NUCLEOTIDE SEQUENCE [LARGE SCALE GENOMIC DNA]</scope>
    <source>
        <strain evidence="1 2">NCTC11938</strain>
    </source>
</reference>
<dbReference type="Proteomes" id="UP000254191">
    <property type="component" value="Unassembled WGS sequence"/>
</dbReference>
<evidence type="ECO:0000313" key="1">
    <source>
        <dbReference type="EMBL" id="SUC38745.1"/>
    </source>
</evidence>